<dbReference type="PANTHER" id="PTHR23131">
    <property type="entry name" value="ENDORIBONUCLEASE LACTB2"/>
    <property type="match status" value="1"/>
</dbReference>
<evidence type="ECO:0000313" key="2">
    <source>
        <dbReference type="EMBL" id="BDD88314.1"/>
    </source>
</evidence>
<gene>
    <name evidence="2" type="ORF">DPPLL_26790</name>
</gene>
<dbReference type="InterPro" id="IPR036866">
    <property type="entry name" value="RibonucZ/Hydroxyglut_hydro"/>
</dbReference>
<evidence type="ECO:0000313" key="3">
    <source>
        <dbReference type="Proteomes" id="UP000830055"/>
    </source>
</evidence>
<accession>A0ABN6M8F1</accession>
<dbReference type="InterPro" id="IPR001279">
    <property type="entry name" value="Metallo-B-lactamas"/>
</dbReference>
<feature type="domain" description="Metallo-beta-lactamase" evidence="1">
    <location>
        <begin position="16"/>
        <end position="219"/>
    </location>
</feature>
<organism evidence="2 3">
    <name type="scientific">Desulfofustis limnaeus</name>
    <dbReference type="NCBI Taxonomy" id="2740163"/>
    <lineage>
        <taxon>Bacteria</taxon>
        <taxon>Pseudomonadati</taxon>
        <taxon>Thermodesulfobacteriota</taxon>
        <taxon>Desulfobulbia</taxon>
        <taxon>Desulfobulbales</taxon>
        <taxon>Desulfocapsaceae</taxon>
        <taxon>Desulfofustis</taxon>
    </lineage>
</organism>
<dbReference type="SMART" id="SM00849">
    <property type="entry name" value="Lactamase_B"/>
    <property type="match status" value="1"/>
</dbReference>
<dbReference type="EMBL" id="AP025516">
    <property type="protein sequence ID" value="BDD88314.1"/>
    <property type="molecule type" value="Genomic_DNA"/>
</dbReference>
<reference evidence="2 3" key="1">
    <citation type="submission" date="2022-01" db="EMBL/GenBank/DDBJ databases">
        <title>Desulfofustis limnae sp. nov., a novel mesophilic sulfate-reducing bacterium isolated from marsh soil.</title>
        <authorList>
            <person name="Watanabe M."/>
            <person name="Takahashi A."/>
            <person name="Kojima H."/>
            <person name="Fukui M."/>
        </authorList>
    </citation>
    <scope>NUCLEOTIDE SEQUENCE [LARGE SCALE GENOMIC DNA]</scope>
    <source>
        <strain evidence="2 3">PPLL</strain>
    </source>
</reference>
<dbReference type="Pfam" id="PF00753">
    <property type="entry name" value="Lactamase_B"/>
    <property type="match status" value="1"/>
</dbReference>
<keyword evidence="3" id="KW-1185">Reference proteome</keyword>
<proteinExistence type="predicted"/>
<dbReference type="Proteomes" id="UP000830055">
    <property type="component" value="Chromosome"/>
</dbReference>
<dbReference type="InterPro" id="IPR050662">
    <property type="entry name" value="Sec-metab_biosynth-thioest"/>
</dbReference>
<protein>
    <recommendedName>
        <fullName evidence="1">Metallo-beta-lactamase domain-containing protein</fullName>
    </recommendedName>
</protein>
<name>A0ABN6M8F1_9BACT</name>
<evidence type="ECO:0000259" key="1">
    <source>
        <dbReference type="SMART" id="SM00849"/>
    </source>
</evidence>
<dbReference type="Gene3D" id="3.60.15.10">
    <property type="entry name" value="Ribonuclease Z/Hydroxyacylglutathione hydrolase-like"/>
    <property type="match status" value="1"/>
</dbReference>
<sequence length="313" mass="36130">MIPRQHTVETPYMVGPVHCYSSVRDGELILFDTGPPTDTGRAFLQRTLDLTQLRHVLVTHCHIDHYGQSAWLVANTDAELYLPYRDVLKIRHHQERMQLMYELLTGLGFGSQYLNQLRRVFDRGVLFPPFPERYRVAETELPTRLGITALPCPGHSQSDLVYHGDDWAITGDTMLRGIFQSPLLDIDTETGVRFNNYRAYCSSIVNLAGLRDKRILPGHRMFIDRVDDTLCFYLSKLLQRVHQVRPHLGRSTVAEVIDRVFVDMKDPFHVFLKASEILFMKDLLEDPQPLREALEQTGLFARVEEAYHQVAVR</sequence>
<dbReference type="SUPFAM" id="SSF56281">
    <property type="entry name" value="Metallo-hydrolase/oxidoreductase"/>
    <property type="match status" value="1"/>
</dbReference>